<proteinExistence type="predicted"/>
<dbReference type="PANTHER" id="PTHR34071:SF2">
    <property type="entry name" value="FLAVIN-NUCLEOTIDE-BINDING PROTEIN"/>
    <property type="match status" value="1"/>
</dbReference>
<sequence>MRRREREKTREFALSIIDKSAHMVLAVTGEDGAPYCVPLSPVRWDDHIYFHCALEGRKLDAMRGEPRVCMTFVGDAQVPAGRFTTYYESAVAFGRASEVTEEGEMVEALRRLCLKYCPEDMELFGREVRRSLPRTGIWKLSLDEVTGKSNFPARGERAARATVE</sequence>
<protein>
    <submittedName>
        <fullName evidence="1">Pyridoxamine 5'-phosphate oxidase family protein</fullName>
    </submittedName>
</protein>
<name>A0A8J6JKV1_9FIRM</name>
<organism evidence="1 2">
    <name type="scientific">Lawsonibacter faecis</name>
    <dbReference type="NCBI Taxonomy" id="2763052"/>
    <lineage>
        <taxon>Bacteria</taxon>
        <taxon>Bacillati</taxon>
        <taxon>Bacillota</taxon>
        <taxon>Clostridia</taxon>
        <taxon>Eubacteriales</taxon>
        <taxon>Oscillospiraceae</taxon>
        <taxon>Lawsonibacter</taxon>
    </lineage>
</organism>
<evidence type="ECO:0000313" key="1">
    <source>
        <dbReference type="EMBL" id="MBC5736050.1"/>
    </source>
</evidence>
<evidence type="ECO:0000313" key="2">
    <source>
        <dbReference type="Proteomes" id="UP000607645"/>
    </source>
</evidence>
<keyword evidence="2" id="KW-1185">Reference proteome</keyword>
<dbReference type="AlphaFoldDB" id="A0A8J6JKV1"/>
<dbReference type="Gene3D" id="2.30.110.10">
    <property type="entry name" value="Electron Transport, Fmn-binding Protein, Chain A"/>
    <property type="match status" value="1"/>
</dbReference>
<dbReference type="SUPFAM" id="SSF50475">
    <property type="entry name" value="FMN-binding split barrel"/>
    <property type="match status" value="1"/>
</dbReference>
<dbReference type="EMBL" id="JACOPQ010000002">
    <property type="protein sequence ID" value="MBC5736050.1"/>
    <property type="molecule type" value="Genomic_DNA"/>
</dbReference>
<reference evidence="1" key="1">
    <citation type="submission" date="2020-08" db="EMBL/GenBank/DDBJ databases">
        <title>Genome public.</title>
        <authorList>
            <person name="Liu C."/>
            <person name="Sun Q."/>
        </authorList>
    </citation>
    <scope>NUCLEOTIDE SEQUENCE</scope>
    <source>
        <strain evidence="1">NSJ-52</strain>
    </source>
</reference>
<dbReference type="InterPro" id="IPR012349">
    <property type="entry name" value="Split_barrel_FMN-bd"/>
</dbReference>
<dbReference type="PANTHER" id="PTHR34071">
    <property type="entry name" value="5-NITROIMIDAZOLE ANTIBIOTICS RESISTANCE PROTEIN, NIMA-FAMILY-RELATED PROTEIN-RELATED"/>
    <property type="match status" value="1"/>
</dbReference>
<dbReference type="Pfam" id="PF12900">
    <property type="entry name" value="Pyridox_ox_2"/>
    <property type="match status" value="1"/>
</dbReference>
<accession>A0A8J6JKV1</accession>
<gene>
    <name evidence="1" type="ORF">H8S62_03375</name>
</gene>
<dbReference type="Proteomes" id="UP000607645">
    <property type="component" value="Unassembled WGS sequence"/>
</dbReference>
<dbReference type="RefSeq" id="WP_186918451.1">
    <property type="nucleotide sequence ID" value="NZ_JACOPQ010000002.1"/>
</dbReference>
<dbReference type="InterPro" id="IPR024747">
    <property type="entry name" value="Pyridox_Oxase-rel"/>
</dbReference>
<comment type="caution">
    <text evidence="1">The sequence shown here is derived from an EMBL/GenBank/DDBJ whole genome shotgun (WGS) entry which is preliminary data.</text>
</comment>